<dbReference type="InterPro" id="IPR042100">
    <property type="entry name" value="Bug_dom1"/>
</dbReference>
<dbReference type="PIRSF" id="PIRSF017082">
    <property type="entry name" value="YflP"/>
    <property type="match status" value="1"/>
</dbReference>
<feature type="signal peptide" evidence="2">
    <location>
        <begin position="1"/>
        <end position="28"/>
    </location>
</feature>
<evidence type="ECO:0000256" key="1">
    <source>
        <dbReference type="ARBA" id="ARBA00006987"/>
    </source>
</evidence>
<dbReference type="InterPro" id="IPR005064">
    <property type="entry name" value="BUG"/>
</dbReference>
<dbReference type="SUPFAM" id="SSF53850">
    <property type="entry name" value="Periplasmic binding protein-like II"/>
    <property type="match status" value="1"/>
</dbReference>
<evidence type="ECO:0000256" key="2">
    <source>
        <dbReference type="SAM" id="SignalP"/>
    </source>
</evidence>
<dbReference type="PANTHER" id="PTHR42928">
    <property type="entry name" value="TRICARBOXYLATE-BINDING PROTEIN"/>
    <property type="match status" value="1"/>
</dbReference>
<reference evidence="3" key="1">
    <citation type="submission" date="2017-10" db="EMBL/GenBank/DDBJ databases">
        <title>Chryseobacterium sp. B5 is a hydrocarbonoclastic and plant growth promoting bacterium.</title>
        <authorList>
            <person name="Thijs S."/>
            <person name="Gkorezis P."/>
            <person name="Van Hamme J."/>
        </authorList>
    </citation>
    <scope>NUCLEOTIDE SEQUENCE</scope>
    <source>
        <strain evidence="3">B5</strain>
    </source>
</reference>
<name>A0A2G7TA92_9FLAO</name>
<dbReference type="AlphaFoldDB" id="A0A2G7TA92"/>
<feature type="chain" id="PRO_5013876327" description="Tripartite tricarboxylate transporter substrate binding protein" evidence="2">
    <location>
        <begin position="29"/>
        <end position="332"/>
    </location>
</feature>
<comment type="similarity">
    <text evidence="1">Belongs to the UPF0065 (bug) family.</text>
</comment>
<sequence>MKTKKHSSLTRRACMAALMALPAFAVNAAGFPEKPISVVVPFAAGGPTDVLTRVIVERMARELGQPMVVENFPGAGGTVGNARVARAKPDGYTILAGNIGTLAASHSFYKKLPYDMVQDFVAICGIGDAPQVVSARPDFPATGLDAMHDFIKPQEGKVTFGAAGVGSGSYLGGVLLKNALGVNVQAINYRGAGQALTDVMAGHVDYMVDSSTTSVASVKSGKVKGVAVLRPTRIKALPDVPAAGESTRFTHLNYDIWNMLVLPAATPPEIVARLNQAARTALRDQDVLARLASSGIEVPSEVHQTPAGATRLLHADIERWRPLIKSLGVQLD</sequence>
<proteinExistence type="inferred from homology"/>
<dbReference type="Pfam" id="PF03401">
    <property type="entry name" value="TctC"/>
    <property type="match status" value="1"/>
</dbReference>
<protein>
    <recommendedName>
        <fullName evidence="4">Tripartite tricarboxylate transporter substrate binding protein</fullName>
    </recommendedName>
</protein>
<dbReference type="EMBL" id="PEKC01000028">
    <property type="protein sequence ID" value="PII35987.1"/>
    <property type="molecule type" value="Genomic_DNA"/>
</dbReference>
<accession>A0A2G7TA92</accession>
<comment type="caution">
    <text evidence="3">The sequence shown here is derived from an EMBL/GenBank/DDBJ whole genome shotgun (WGS) entry which is preliminary data.</text>
</comment>
<evidence type="ECO:0000313" key="3">
    <source>
        <dbReference type="EMBL" id="PII35987.1"/>
    </source>
</evidence>
<dbReference type="Gene3D" id="3.40.190.10">
    <property type="entry name" value="Periplasmic binding protein-like II"/>
    <property type="match status" value="1"/>
</dbReference>
<evidence type="ECO:0008006" key="4">
    <source>
        <dbReference type="Google" id="ProtNLM"/>
    </source>
</evidence>
<organism evidence="3">
    <name type="scientific">Chryseobacterium sp. B5</name>
    <dbReference type="NCBI Taxonomy" id="2050562"/>
    <lineage>
        <taxon>Bacteria</taxon>
        <taxon>Pseudomonadati</taxon>
        <taxon>Bacteroidota</taxon>
        <taxon>Flavobacteriia</taxon>
        <taxon>Flavobacteriales</taxon>
        <taxon>Weeksellaceae</taxon>
        <taxon>Chryseobacterium group</taxon>
        <taxon>Chryseobacterium</taxon>
    </lineage>
</organism>
<dbReference type="PANTHER" id="PTHR42928:SF5">
    <property type="entry name" value="BLR1237 PROTEIN"/>
    <property type="match status" value="1"/>
</dbReference>
<gene>
    <name evidence="3" type="ORF">CTI11_10040</name>
</gene>
<keyword evidence="2" id="KW-0732">Signal</keyword>
<dbReference type="Gene3D" id="3.40.190.150">
    <property type="entry name" value="Bordetella uptake gene, domain 1"/>
    <property type="match status" value="1"/>
</dbReference>